<evidence type="ECO:0000256" key="1">
    <source>
        <dbReference type="SAM" id="MobiDB-lite"/>
    </source>
</evidence>
<organism evidence="2">
    <name type="scientific">Chrysotila carterae</name>
    <name type="common">Marine alga</name>
    <name type="synonym">Syracosphaera carterae</name>
    <dbReference type="NCBI Taxonomy" id="13221"/>
    <lineage>
        <taxon>Eukaryota</taxon>
        <taxon>Haptista</taxon>
        <taxon>Haptophyta</taxon>
        <taxon>Prymnesiophyceae</taxon>
        <taxon>Isochrysidales</taxon>
        <taxon>Isochrysidaceae</taxon>
        <taxon>Chrysotila</taxon>
    </lineage>
</organism>
<feature type="compositionally biased region" description="Basic and acidic residues" evidence="1">
    <location>
        <begin position="55"/>
        <end position="66"/>
    </location>
</feature>
<reference evidence="2" key="1">
    <citation type="submission" date="2021-01" db="EMBL/GenBank/DDBJ databases">
        <authorList>
            <person name="Corre E."/>
            <person name="Pelletier E."/>
            <person name="Niang G."/>
            <person name="Scheremetjew M."/>
            <person name="Finn R."/>
            <person name="Kale V."/>
            <person name="Holt S."/>
            <person name="Cochrane G."/>
            <person name="Meng A."/>
            <person name="Brown T."/>
            <person name="Cohen L."/>
        </authorList>
    </citation>
    <scope>NUCLEOTIDE SEQUENCE</scope>
    <source>
        <strain evidence="2">CCMP645</strain>
    </source>
</reference>
<dbReference type="EMBL" id="HBIZ01022960">
    <property type="protein sequence ID" value="CAE0761899.1"/>
    <property type="molecule type" value="Transcribed_RNA"/>
</dbReference>
<dbReference type="AlphaFoldDB" id="A0A7S4BCT5"/>
<feature type="region of interest" description="Disordered" evidence="1">
    <location>
        <begin position="37"/>
        <end position="69"/>
    </location>
</feature>
<name>A0A7S4BCT5_CHRCT</name>
<proteinExistence type="predicted"/>
<sequence length="148" mass="16489">MARVYHNERLAQNLQNEMLSLDGKSCLGSFSAKSELAGRNGSGSHMDGMDCGARVGEKHGKREESGRQPVDAKNLCGCSDFRCAEAKSAGCLCPKADQNNYWPMMQQWHLELVGHPTLLEECIESLVADQQQKAYHQTVQQVKNKSRY</sequence>
<gene>
    <name evidence="2" type="ORF">PCAR00345_LOCUS14511</name>
</gene>
<accession>A0A7S4BCT5</accession>
<protein>
    <submittedName>
        <fullName evidence="2">Uncharacterized protein</fullName>
    </submittedName>
</protein>
<evidence type="ECO:0000313" key="2">
    <source>
        <dbReference type="EMBL" id="CAE0761899.1"/>
    </source>
</evidence>